<feature type="transmembrane region" description="Helical" evidence="5">
    <location>
        <begin position="416"/>
        <end position="433"/>
    </location>
</feature>
<feature type="transmembrane region" description="Helical" evidence="5">
    <location>
        <begin position="367"/>
        <end position="395"/>
    </location>
</feature>
<dbReference type="EMBL" id="CP020472">
    <property type="protein sequence ID" value="ARD20752.1"/>
    <property type="molecule type" value="Genomic_DNA"/>
</dbReference>
<reference evidence="7 8" key="1">
    <citation type="submission" date="2017-03" db="EMBL/GenBank/DDBJ databases">
        <title>Genome sequencing of Shewanella japonica KCTC 22435.</title>
        <authorList>
            <person name="Kim K.M."/>
        </authorList>
    </citation>
    <scope>NUCLEOTIDE SEQUENCE [LARGE SCALE GENOMIC DNA]</scope>
    <source>
        <strain evidence="7 8">KCTC 22435</strain>
    </source>
</reference>
<organism evidence="7 8">
    <name type="scientific">Shewanella japonica</name>
    <dbReference type="NCBI Taxonomy" id="93973"/>
    <lineage>
        <taxon>Bacteria</taxon>
        <taxon>Pseudomonadati</taxon>
        <taxon>Pseudomonadota</taxon>
        <taxon>Gammaproteobacteria</taxon>
        <taxon>Alteromonadales</taxon>
        <taxon>Shewanellaceae</taxon>
        <taxon>Shewanella</taxon>
    </lineage>
</organism>
<feature type="transmembrane region" description="Helical" evidence="5">
    <location>
        <begin position="127"/>
        <end position="149"/>
    </location>
</feature>
<dbReference type="PANTHER" id="PTHR37422:SF13">
    <property type="entry name" value="LIPOPOLYSACCHARIDE BIOSYNTHESIS PROTEIN PA4999-RELATED"/>
    <property type="match status" value="1"/>
</dbReference>
<name>A0ABN4YBU9_9GAMM</name>
<feature type="transmembrane region" description="Helical" evidence="5">
    <location>
        <begin position="240"/>
        <end position="266"/>
    </location>
</feature>
<dbReference type="Proteomes" id="UP000191820">
    <property type="component" value="Chromosome"/>
</dbReference>
<dbReference type="InterPro" id="IPR051533">
    <property type="entry name" value="WaaL-like"/>
</dbReference>
<keyword evidence="8" id="KW-1185">Reference proteome</keyword>
<gene>
    <name evidence="7" type="ORF">SJ2017_0407</name>
</gene>
<keyword evidence="4 5" id="KW-0472">Membrane</keyword>
<evidence type="ECO:0000256" key="2">
    <source>
        <dbReference type="ARBA" id="ARBA00022692"/>
    </source>
</evidence>
<accession>A0ABN4YBU9</accession>
<dbReference type="Pfam" id="PF04932">
    <property type="entry name" value="Wzy_C"/>
    <property type="match status" value="1"/>
</dbReference>
<feature type="transmembrane region" description="Helical" evidence="5">
    <location>
        <begin position="195"/>
        <end position="211"/>
    </location>
</feature>
<feature type="transmembrane region" description="Helical" evidence="5">
    <location>
        <begin position="41"/>
        <end position="60"/>
    </location>
</feature>
<evidence type="ECO:0000313" key="7">
    <source>
        <dbReference type="EMBL" id="ARD20752.1"/>
    </source>
</evidence>
<feature type="transmembrane region" description="Helical" evidence="5">
    <location>
        <begin position="327"/>
        <end position="347"/>
    </location>
</feature>
<sequence>MQLRTASFALLIGFLVTIMLGTVLGNRLTDIIEIGSLYDSKRFLALLFIWSSVLLLCTTSNLKILSPTPNQAFFLLAITACIINSLVLSEHPYWSGVELANMVLFIIVFLCFYNVITVLTRLELVSYLFFFAACFSTLHFIVYLLYLAFSCSENGPAGISNLISGYDNVRFFNQLQVMIYPLLSLVVFFESLHKYRKIAFILASLHCLALLQTEARGAVLSLFITFNLINYFSTHSRKKLFALFVTKSFAVGLVLWLGLIVVIPSIFFDTTTVSIDTSSSGRLELWLYAVNSILERPWFGFGPMSFAWGEGRPLANAHLHNSILQVLYEYGIPIFLVILSLICLYFKQALSQLSSNHIVSESVLFSILSAAIYSLFSGVVVMPFSQLLLIFLVSVGLYDRQYSDKRFITLRKGKKLVLFILTTIFVGVVASSFQHSELKNTQHPRVWIDGAISF</sequence>
<evidence type="ECO:0000259" key="6">
    <source>
        <dbReference type="Pfam" id="PF04932"/>
    </source>
</evidence>
<evidence type="ECO:0000256" key="4">
    <source>
        <dbReference type="ARBA" id="ARBA00023136"/>
    </source>
</evidence>
<dbReference type="InterPro" id="IPR007016">
    <property type="entry name" value="O-antigen_ligase-rel_domated"/>
</dbReference>
<dbReference type="PANTHER" id="PTHR37422">
    <property type="entry name" value="TEICHURONIC ACID BIOSYNTHESIS PROTEIN TUAE"/>
    <property type="match status" value="1"/>
</dbReference>
<feature type="transmembrane region" description="Helical" evidence="5">
    <location>
        <begin position="99"/>
        <end position="120"/>
    </location>
</feature>
<evidence type="ECO:0000256" key="3">
    <source>
        <dbReference type="ARBA" id="ARBA00022989"/>
    </source>
</evidence>
<keyword evidence="3 5" id="KW-1133">Transmembrane helix</keyword>
<evidence type="ECO:0000313" key="8">
    <source>
        <dbReference type="Proteomes" id="UP000191820"/>
    </source>
</evidence>
<comment type="subcellular location">
    <subcellularLocation>
        <location evidence="1">Membrane</location>
        <topology evidence="1">Multi-pass membrane protein</topology>
    </subcellularLocation>
</comment>
<dbReference type="RefSeq" id="WP_080914720.1">
    <property type="nucleotide sequence ID" value="NZ_CP020472.1"/>
</dbReference>
<feature type="domain" description="O-antigen ligase-related" evidence="6">
    <location>
        <begin position="204"/>
        <end position="338"/>
    </location>
</feature>
<evidence type="ECO:0000256" key="5">
    <source>
        <dbReference type="SAM" id="Phobius"/>
    </source>
</evidence>
<evidence type="ECO:0000256" key="1">
    <source>
        <dbReference type="ARBA" id="ARBA00004141"/>
    </source>
</evidence>
<protein>
    <recommendedName>
        <fullName evidence="6">O-antigen ligase-related domain-containing protein</fullName>
    </recommendedName>
</protein>
<feature type="transmembrane region" description="Helical" evidence="5">
    <location>
        <begin position="169"/>
        <end position="188"/>
    </location>
</feature>
<proteinExistence type="predicted"/>
<keyword evidence="2 5" id="KW-0812">Transmembrane</keyword>
<feature type="transmembrane region" description="Helical" evidence="5">
    <location>
        <begin position="72"/>
        <end position="93"/>
    </location>
</feature>